<sequence length="137" mass="16058">MSTQSLIIDLRQQLPWHRRYASTTTTALLWGVWFLLWRPILLLLTVVLYSKPYGVHKFWNAFWFGLQVDMVLLLLCAAVLCLWCKLIPSHTVKQSKRKTTVDYARHFALPEQEIVTGRNQKITTVHHNEQGQITRVD</sequence>
<keyword evidence="1" id="KW-0812">Transmembrane</keyword>
<dbReference type="AlphaFoldDB" id="A0A1G6H632"/>
<evidence type="ECO:0000313" key="3">
    <source>
        <dbReference type="Proteomes" id="UP000242501"/>
    </source>
</evidence>
<accession>A0A1G6H632</accession>
<dbReference type="GO" id="GO:0043709">
    <property type="term" value="P:cell adhesion involved in single-species biofilm formation"/>
    <property type="evidence" value="ECO:0007669"/>
    <property type="project" value="InterPro"/>
</dbReference>
<evidence type="ECO:0000256" key="1">
    <source>
        <dbReference type="SAM" id="Phobius"/>
    </source>
</evidence>
<organism evidence="2 3">
    <name type="scientific">Acinetobacter boissieri</name>
    <dbReference type="NCBI Taxonomy" id="1219383"/>
    <lineage>
        <taxon>Bacteria</taxon>
        <taxon>Pseudomonadati</taxon>
        <taxon>Pseudomonadota</taxon>
        <taxon>Gammaproteobacteria</taxon>
        <taxon>Moraxellales</taxon>
        <taxon>Moraxellaceae</taxon>
        <taxon>Acinetobacter</taxon>
    </lineage>
</organism>
<dbReference type="EMBL" id="FMYL01000004">
    <property type="protein sequence ID" value="SDB89671.1"/>
    <property type="molecule type" value="Genomic_DNA"/>
</dbReference>
<keyword evidence="3" id="KW-1185">Reference proteome</keyword>
<dbReference type="STRING" id="1219383.SAMN05421733_10432"/>
<keyword evidence="1" id="KW-1133">Transmembrane helix</keyword>
<dbReference type="OrthoDB" id="6691414at2"/>
<feature type="transmembrane region" description="Helical" evidence="1">
    <location>
        <begin position="61"/>
        <end position="87"/>
    </location>
</feature>
<protein>
    <submittedName>
        <fullName evidence="2">Poly-beta-1,6-N-acetyl-D-glucosamine biosynthesis protein PgaD</fullName>
    </submittedName>
</protein>
<dbReference type="RefSeq" id="WP_092747330.1">
    <property type="nucleotide sequence ID" value="NZ_FMYL01000004.1"/>
</dbReference>
<dbReference type="InterPro" id="IPR023829">
    <property type="entry name" value="PGA_PgaD"/>
</dbReference>
<name>A0A1G6H632_9GAMM</name>
<reference evidence="3" key="1">
    <citation type="submission" date="2016-09" db="EMBL/GenBank/DDBJ databases">
        <authorList>
            <person name="Varghese N."/>
            <person name="Submissions S."/>
        </authorList>
    </citation>
    <scope>NUCLEOTIDE SEQUENCE [LARGE SCALE GENOMIC DNA]</scope>
    <source>
        <strain evidence="3">ANC 4422</strain>
    </source>
</reference>
<feature type="transmembrane region" description="Helical" evidence="1">
    <location>
        <begin position="27"/>
        <end position="49"/>
    </location>
</feature>
<dbReference type="Pfam" id="PF13994">
    <property type="entry name" value="PgaD"/>
    <property type="match status" value="1"/>
</dbReference>
<keyword evidence="1" id="KW-0472">Membrane</keyword>
<evidence type="ECO:0000313" key="2">
    <source>
        <dbReference type="EMBL" id="SDB89671.1"/>
    </source>
</evidence>
<dbReference type="NCBIfam" id="TIGR03940">
    <property type="entry name" value="PGA_PgaD"/>
    <property type="match status" value="1"/>
</dbReference>
<gene>
    <name evidence="2" type="ORF">SAMN05421733_10432</name>
</gene>
<dbReference type="Proteomes" id="UP000242501">
    <property type="component" value="Unassembled WGS sequence"/>
</dbReference>
<proteinExistence type="predicted"/>